<comment type="catalytic activity">
    <reaction evidence="3">
        <text>a diacylglycerol + H2O = a monoacylglycerol + a fatty acid + H(+)</text>
        <dbReference type="Rhea" id="RHEA:32731"/>
        <dbReference type="ChEBI" id="CHEBI:15377"/>
        <dbReference type="ChEBI" id="CHEBI:15378"/>
        <dbReference type="ChEBI" id="CHEBI:17408"/>
        <dbReference type="ChEBI" id="CHEBI:18035"/>
        <dbReference type="ChEBI" id="CHEBI:28868"/>
    </reaction>
</comment>
<proteinExistence type="inferred from homology"/>
<dbReference type="Gene3D" id="3.40.50.1820">
    <property type="entry name" value="alpha/beta hydrolase"/>
    <property type="match status" value="1"/>
</dbReference>
<comment type="similarity">
    <text evidence="2">Belongs to the AB hydrolase superfamily. Lipase family. Class 3 subfamily.</text>
</comment>
<dbReference type="KEGG" id="gtr:GLOTRDRAFT_140235"/>
<dbReference type="Proteomes" id="UP000030669">
    <property type="component" value="Unassembled WGS sequence"/>
</dbReference>
<dbReference type="eggNOG" id="ENOG502S209">
    <property type="taxonomic scope" value="Eukaryota"/>
</dbReference>
<keyword evidence="7" id="KW-1185">Reference proteome</keyword>
<dbReference type="OMA" id="VAFMESA"/>
<dbReference type="OrthoDB" id="426718at2759"/>
<dbReference type="Pfam" id="PF01764">
    <property type="entry name" value="Lipase_3"/>
    <property type="match status" value="1"/>
</dbReference>
<dbReference type="PANTHER" id="PTHR45856">
    <property type="entry name" value="ALPHA/BETA-HYDROLASES SUPERFAMILY PROTEIN"/>
    <property type="match status" value="1"/>
</dbReference>
<organism evidence="6 7">
    <name type="scientific">Gloeophyllum trabeum (strain ATCC 11539 / FP-39264 / Madison 617)</name>
    <name type="common">Brown rot fungus</name>
    <dbReference type="NCBI Taxonomy" id="670483"/>
    <lineage>
        <taxon>Eukaryota</taxon>
        <taxon>Fungi</taxon>
        <taxon>Dikarya</taxon>
        <taxon>Basidiomycota</taxon>
        <taxon>Agaricomycotina</taxon>
        <taxon>Agaricomycetes</taxon>
        <taxon>Gloeophyllales</taxon>
        <taxon>Gloeophyllaceae</taxon>
        <taxon>Gloeophyllum</taxon>
    </lineage>
</organism>
<dbReference type="PANTHER" id="PTHR45856:SF24">
    <property type="entry name" value="FUNGAL LIPASE-LIKE DOMAIN-CONTAINING PROTEIN"/>
    <property type="match status" value="1"/>
</dbReference>
<name>S7PY17_GLOTA</name>
<dbReference type="AlphaFoldDB" id="S7PY17"/>
<keyword evidence="1" id="KW-1015">Disulfide bond</keyword>
<dbReference type="InterPro" id="IPR051218">
    <property type="entry name" value="Sec_MonoDiacylglyc_Lipase"/>
</dbReference>
<evidence type="ECO:0000256" key="1">
    <source>
        <dbReference type="ARBA" id="ARBA00023157"/>
    </source>
</evidence>
<dbReference type="HOGENOM" id="CLU_035620_0_0_1"/>
<comment type="catalytic activity">
    <reaction evidence="4">
        <text>a monoacylglycerol + H2O = glycerol + a fatty acid + H(+)</text>
        <dbReference type="Rhea" id="RHEA:15245"/>
        <dbReference type="ChEBI" id="CHEBI:15377"/>
        <dbReference type="ChEBI" id="CHEBI:15378"/>
        <dbReference type="ChEBI" id="CHEBI:17408"/>
        <dbReference type="ChEBI" id="CHEBI:17754"/>
        <dbReference type="ChEBI" id="CHEBI:28868"/>
    </reaction>
</comment>
<evidence type="ECO:0000256" key="3">
    <source>
        <dbReference type="ARBA" id="ARBA00047591"/>
    </source>
</evidence>
<evidence type="ECO:0000313" key="6">
    <source>
        <dbReference type="EMBL" id="EPQ52511.1"/>
    </source>
</evidence>
<evidence type="ECO:0000256" key="2">
    <source>
        <dbReference type="ARBA" id="ARBA00043996"/>
    </source>
</evidence>
<keyword evidence="6" id="KW-0378">Hydrolase</keyword>
<dbReference type="SUPFAM" id="SSF53474">
    <property type="entry name" value="alpha/beta-Hydrolases"/>
    <property type="match status" value="1"/>
</dbReference>
<dbReference type="GO" id="GO:0006629">
    <property type="term" value="P:lipid metabolic process"/>
    <property type="evidence" value="ECO:0007669"/>
    <property type="project" value="InterPro"/>
</dbReference>
<dbReference type="RefSeq" id="XP_007868818.1">
    <property type="nucleotide sequence ID" value="XM_007870627.1"/>
</dbReference>
<evidence type="ECO:0000256" key="4">
    <source>
        <dbReference type="ARBA" id="ARBA00048461"/>
    </source>
</evidence>
<dbReference type="GO" id="GO:0016787">
    <property type="term" value="F:hydrolase activity"/>
    <property type="evidence" value="ECO:0007669"/>
    <property type="project" value="UniProtKB-KW"/>
</dbReference>
<evidence type="ECO:0000259" key="5">
    <source>
        <dbReference type="Pfam" id="PF01764"/>
    </source>
</evidence>
<dbReference type="GeneID" id="19304472"/>
<dbReference type="InterPro" id="IPR029058">
    <property type="entry name" value="AB_hydrolase_fold"/>
</dbReference>
<reference evidence="6 7" key="1">
    <citation type="journal article" date="2012" name="Science">
        <title>The Paleozoic origin of enzymatic lignin decomposition reconstructed from 31 fungal genomes.</title>
        <authorList>
            <person name="Floudas D."/>
            <person name="Binder M."/>
            <person name="Riley R."/>
            <person name="Barry K."/>
            <person name="Blanchette R.A."/>
            <person name="Henrissat B."/>
            <person name="Martinez A.T."/>
            <person name="Otillar R."/>
            <person name="Spatafora J.W."/>
            <person name="Yadav J.S."/>
            <person name="Aerts A."/>
            <person name="Benoit I."/>
            <person name="Boyd A."/>
            <person name="Carlson A."/>
            <person name="Copeland A."/>
            <person name="Coutinho P.M."/>
            <person name="de Vries R.P."/>
            <person name="Ferreira P."/>
            <person name="Findley K."/>
            <person name="Foster B."/>
            <person name="Gaskell J."/>
            <person name="Glotzer D."/>
            <person name="Gorecki P."/>
            <person name="Heitman J."/>
            <person name="Hesse C."/>
            <person name="Hori C."/>
            <person name="Igarashi K."/>
            <person name="Jurgens J.A."/>
            <person name="Kallen N."/>
            <person name="Kersten P."/>
            <person name="Kohler A."/>
            <person name="Kuees U."/>
            <person name="Kumar T.K.A."/>
            <person name="Kuo A."/>
            <person name="LaButti K."/>
            <person name="Larrondo L.F."/>
            <person name="Lindquist E."/>
            <person name="Ling A."/>
            <person name="Lombard V."/>
            <person name="Lucas S."/>
            <person name="Lundell T."/>
            <person name="Martin R."/>
            <person name="McLaughlin D.J."/>
            <person name="Morgenstern I."/>
            <person name="Morin E."/>
            <person name="Murat C."/>
            <person name="Nagy L.G."/>
            <person name="Nolan M."/>
            <person name="Ohm R.A."/>
            <person name="Patyshakuliyeva A."/>
            <person name="Rokas A."/>
            <person name="Ruiz-Duenas F.J."/>
            <person name="Sabat G."/>
            <person name="Salamov A."/>
            <person name="Samejima M."/>
            <person name="Schmutz J."/>
            <person name="Slot J.C."/>
            <person name="St John F."/>
            <person name="Stenlid J."/>
            <person name="Sun H."/>
            <person name="Sun S."/>
            <person name="Syed K."/>
            <person name="Tsang A."/>
            <person name="Wiebenga A."/>
            <person name="Young D."/>
            <person name="Pisabarro A."/>
            <person name="Eastwood D.C."/>
            <person name="Martin F."/>
            <person name="Cullen D."/>
            <person name="Grigoriev I.V."/>
            <person name="Hibbett D.S."/>
        </authorList>
    </citation>
    <scope>NUCLEOTIDE SEQUENCE [LARGE SCALE GENOMIC DNA]</scope>
    <source>
        <strain evidence="6 7">ATCC 11539</strain>
    </source>
</reference>
<sequence length="407" mass="44564">MSTPTSSETRRLGWKKELRQRHVQELSQIKDNYKLRRDGDLDQPVTVDILKQWTEQVKQQFDEAAKQKIFGMKGIIDWRNAVFTLLESAAMYLRDVAAVESAIVEAKAGNTAQAIEYLESADDAINEIASFWGFEYTTICDLIESTPDGHFLIVGPFCGALAPVNQEDPFLGIAFKGTSTLQEWATNIDRVPQATGDSSILWGTDVSSGVFNCLFGTYGDWGIPMDHILGYIETFRSLLPANSSELAVHVTGHSLGASYATLCYGQLLQYQSTTPTGWILGDLYTFGSPRIGMNSFASQVRNAGEHAPGSAWRIVNQDDSVTALPPAPAKLFLGLPLEDDARIYIHVDSAYRISITSPPVVIPSEIGMDPGPAPKAVDELIEVGHMAEHSPSFYFASLLIANGIDPL</sequence>
<dbReference type="EMBL" id="KB469307">
    <property type="protein sequence ID" value="EPQ52511.1"/>
    <property type="molecule type" value="Genomic_DNA"/>
</dbReference>
<dbReference type="InterPro" id="IPR002921">
    <property type="entry name" value="Fungal_lipase-type"/>
</dbReference>
<feature type="domain" description="Fungal lipase-type" evidence="5">
    <location>
        <begin position="173"/>
        <end position="327"/>
    </location>
</feature>
<evidence type="ECO:0000313" key="7">
    <source>
        <dbReference type="Proteomes" id="UP000030669"/>
    </source>
</evidence>
<gene>
    <name evidence="6" type="ORF">GLOTRDRAFT_140235</name>
</gene>
<accession>S7PY17</accession>
<protein>
    <submittedName>
        <fullName evidence="6">Alpha/beta-hydrolase</fullName>
    </submittedName>
</protein>
<dbReference type="CDD" id="cd00519">
    <property type="entry name" value="Lipase_3"/>
    <property type="match status" value="1"/>
</dbReference>